<dbReference type="EMBL" id="CP075897">
    <property type="protein sequence ID" value="QWB28894.1"/>
    <property type="molecule type" value="Genomic_DNA"/>
</dbReference>
<sequence length="268" mass="30739">MEEHIMKPTIGLTTCLRPTDDVHHRVKQLLADETIHFIYVVRQKKSIEHLQQETGLPVLVVDKQRLDLYPLGETTSFFFHPSSAVFRIKQIDAGGGDPLVSIGRLSEGMHVLDCTLGLGADAIVMSHAIGERGRIIGLESRIETAFVVKNGLKRWEESYEPINQAMRRIEVKVKHHLAYLKECPDHSFDVIYFDPMFEQTVEESTHLDALRTLANYEALSEEAMMEAKRVARQRIVLKAHYESPLFERFGFERTKRKSSKLHYGVIEL</sequence>
<dbReference type="Gene3D" id="3.40.50.150">
    <property type="entry name" value="Vaccinia Virus protein VP39"/>
    <property type="match status" value="1"/>
</dbReference>
<evidence type="ECO:0000313" key="1">
    <source>
        <dbReference type="EMBL" id="QWB28894.1"/>
    </source>
</evidence>
<dbReference type="EC" id="2.1.1.-" evidence="1"/>
<dbReference type="GO" id="GO:0008168">
    <property type="term" value="F:methyltransferase activity"/>
    <property type="evidence" value="ECO:0007669"/>
    <property type="project" value="UniProtKB-KW"/>
</dbReference>
<dbReference type="Proteomes" id="UP000679498">
    <property type="component" value="Chromosome"/>
</dbReference>
<evidence type="ECO:0000313" key="2">
    <source>
        <dbReference type="Proteomes" id="UP000679498"/>
    </source>
</evidence>
<dbReference type="InterPro" id="IPR029063">
    <property type="entry name" value="SAM-dependent_MTases_sf"/>
</dbReference>
<keyword evidence="1" id="KW-0489">Methyltransferase</keyword>
<accession>A0ABX8G5P3</accession>
<gene>
    <name evidence="1" type="ORF">KKI46_09815</name>
</gene>
<organism evidence="1 2">
    <name type="scientific">Exiguobacterium acetylicum</name>
    <name type="common">Brevibacterium acetylicum</name>
    <dbReference type="NCBI Taxonomy" id="41170"/>
    <lineage>
        <taxon>Bacteria</taxon>
        <taxon>Bacillati</taxon>
        <taxon>Bacillota</taxon>
        <taxon>Bacilli</taxon>
        <taxon>Bacillales</taxon>
        <taxon>Bacillales Family XII. Incertae Sedis</taxon>
        <taxon>Exiguobacterium</taxon>
    </lineage>
</organism>
<proteinExistence type="predicted"/>
<reference evidence="1 2" key="1">
    <citation type="submission" date="2021-05" db="EMBL/GenBank/DDBJ databases">
        <title>Biocontrol using Exiguobacterium acetylicum SI17 against litchi downy blight caused by Peronophythora litchii.</title>
        <authorList>
            <person name="Zheng L."/>
        </authorList>
    </citation>
    <scope>NUCLEOTIDE SEQUENCE [LARGE SCALE GENOMIC DNA]</scope>
    <source>
        <strain evidence="1 2">SI17</strain>
    </source>
</reference>
<protein>
    <submittedName>
        <fullName evidence="1">Class I SAM-dependent methyltransferase</fullName>
        <ecNumber evidence="1">2.1.1.-</ecNumber>
    </submittedName>
</protein>
<keyword evidence="1" id="KW-0808">Transferase</keyword>
<dbReference type="InterPro" id="IPR007536">
    <property type="entry name" value="16SrRNA_methylTrfase_J"/>
</dbReference>
<dbReference type="PANTHER" id="PTHR36112:SF1">
    <property type="entry name" value="RIBOSOMAL RNA SMALL SUBUNIT METHYLTRANSFERASE J"/>
    <property type="match status" value="1"/>
</dbReference>
<keyword evidence="2" id="KW-1185">Reference proteome</keyword>
<dbReference type="PANTHER" id="PTHR36112">
    <property type="entry name" value="RIBOSOMAL RNA SMALL SUBUNIT METHYLTRANSFERASE J"/>
    <property type="match status" value="1"/>
</dbReference>
<dbReference type="Pfam" id="PF04445">
    <property type="entry name" value="SAM_MT"/>
    <property type="match status" value="1"/>
</dbReference>
<dbReference type="SUPFAM" id="SSF53335">
    <property type="entry name" value="S-adenosyl-L-methionine-dependent methyltransferases"/>
    <property type="match status" value="1"/>
</dbReference>
<name>A0ABX8G5P3_EXIAC</name>
<dbReference type="GO" id="GO:0032259">
    <property type="term" value="P:methylation"/>
    <property type="evidence" value="ECO:0007669"/>
    <property type="project" value="UniProtKB-KW"/>
</dbReference>